<evidence type="ECO:0000313" key="2">
    <source>
        <dbReference type="Proteomes" id="UP000186922"/>
    </source>
</evidence>
<comment type="caution">
    <text evidence="1">The sequence shown here is derived from an EMBL/GenBank/DDBJ whole genome shotgun (WGS) entry which is preliminary data.</text>
</comment>
<evidence type="ECO:0000313" key="1">
    <source>
        <dbReference type="EMBL" id="GAV05057.1"/>
    </source>
</evidence>
<dbReference type="Gene3D" id="3.30.420.10">
    <property type="entry name" value="Ribonuclease H-like superfamily/Ribonuclease H"/>
    <property type="match status" value="1"/>
</dbReference>
<organism evidence="1 2">
    <name type="scientific">Ramazzottius varieornatus</name>
    <name type="common">Water bear</name>
    <name type="synonym">Tardigrade</name>
    <dbReference type="NCBI Taxonomy" id="947166"/>
    <lineage>
        <taxon>Eukaryota</taxon>
        <taxon>Metazoa</taxon>
        <taxon>Ecdysozoa</taxon>
        <taxon>Tardigrada</taxon>
        <taxon>Eutardigrada</taxon>
        <taxon>Parachela</taxon>
        <taxon>Hypsibioidea</taxon>
        <taxon>Ramazzottiidae</taxon>
        <taxon>Ramazzottius</taxon>
    </lineage>
</organism>
<dbReference type="InterPro" id="IPR036397">
    <property type="entry name" value="RNaseH_sf"/>
</dbReference>
<reference evidence="1 2" key="1">
    <citation type="journal article" date="2016" name="Nat. Commun.">
        <title>Extremotolerant tardigrade genome and improved radiotolerance of human cultured cells by tardigrade-unique protein.</title>
        <authorList>
            <person name="Hashimoto T."/>
            <person name="Horikawa D.D."/>
            <person name="Saito Y."/>
            <person name="Kuwahara H."/>
            <person name="Kozuka-Hata H."/>
            <person name="Shin-I T."/>
            <person name="Minakuchi Y."/>
            <person name="Ohishi K."/>
            <person name="Motoyama A."/>
            <person name="Aizu T."/>
            <person name="Enomoto A."/>
            <person name="Kondo K."/>
            <person name="Tanaka S."/>
            <person name="Hara Y."/>
            <person name="Koshikawa S."/>
            <person name="Sagara H."/>
            <person name="Miura T."/>
            <person name="Yokobori S."/>
            <person name="Miyagawa K."/>
            <person name="Suzuki Y."/>
            <person name="Kubo T."/>
            <person name="Oyama M."/>
            <person name="Kohara Y."/>
            <person name="Fujiyama A."/>
            <person name="Arakawa K."/>
            <person name="Katayama T."/>
            <person name="Toyoda A."/>
            <person name="Kunieda T."/>
        </authorList>
    </citation>
    <scope>NUCLEOTIDE SEQUENCE [LARGE SCALE GENOMIC DNA]</scope>
    <source>
        <strain evidence="1 2">YOKOZUNA-1</strain>
    </source>
</reference>
<accession>A0A1D1VU73</accession>
<dbReference type="GO" id="GO:0003676">
    <property type="term" value="F:nucleic acid binding"/>
    <property type="evidence" value="ECO:0007669"/>
    <property type="project" value="InterPro"/>
</dbReference>
<protein>
    <submittedName>
        <fullName evidence="1">Uncharacterized protein</fullName>
    </submittedName>
</protein>
<proteinExistence type="predicted"/>
<keyword evidence="2" id="KW-1185">Reference proteome</keyword>
<dbReference type="EMBL" id="BDGG01000011">
    <property type="protein sequence ID" value="GAV05057.1"/>
    <property type="molecule type" value="Genomic_DNA"/>
</dbReference>
<dbReference type="Proteomes" id="UP000186922">
    <property type="component" value="Unassembled WGS sequence"/>
</dbReference>
<dbReference type="AlphaFoldDB" id="A0A1D1VU73"/>
<sequence>MDDYLKTEEGIETVRLPSYHCDFNPIEKCWARRNLGSGSEISLYETQIPAILEPPGIFRKDKRRPDGMTQVPWKNGKELVWDVTGVNTLALTNFAMSTVKAGSAADAAEKRKVTKYPDIGNQFLFCPVGLETLGPREPCATEMFESVGRQIVELAVIDGCLAYPMGMQTAHHNQPCSKLGLSAWSVEFSTRVKEYRTIYREVSDGALKYDRWQKPTSLIHVAN</sequence>
<name>A0A1D1VU73_RAMVA</name>
<gene>
    <name evidence="1" type="primary">RvY_15243-1</name>
    <name evidence="1" type="synonym">RvY_15243.1</name>
    <name evidence="1" type="ORF">RvY_15243</name>
</gene>